<dbReference type="PANTHER" id="PTHR35176">
    <property type="entry name" value="HEME OXYGENASE HI_0854-RELATED"/>
    <property type="match status" value="1"/>
</dbReference>
<evidence type="ECO:0000313" key="2">
    <source>
        <dbReference type="EMBL" id="RQG92717.1"/>
    </source>
</evidence>
<keyword evidence="1" id="KW-0560">Oxidoreductase</keyword>
<dbReference type="GO" id="GO:0016627">
    <property type="term" value="F:oxidoreductase activity, acting on the CH-CH group of donors"/>
    <property type="evidence" value="ECO:0007669"/>
    <property type="project" value="TreeGrafter"/>
</dbReference>
<gene>
    <name evidence="2" type="ORF">EA462_00335</name>
</gene>
<keyword evidence="3" id="KW-1185">Reference proteome</keyword>
<protein>
    <submittedName>
        <fullName evidence="2">Pyridoxamine 5'-phosphate oxidase family protein</fullName>
    </submittedName>
</protein>
<dbReference type="Gene3D" id="2.30.110.10">
    <property type="entry name" value="Electron Transport, Fmn-binding Protein, Chain A"/>
    <property type="match status" value="1"/>
</dbReference>
<dbReference type="EMBL" id="REFY01000001">
    <property type="protein sequence ID" value="RQG92717.1"/>
    <property type="molecule type" value="Genomic_DNA"/>
</dbReference>
<dbReference type="SUPFAM" id="SSF50475">
    <property type="entry name" value="FMN-binding split barrel"/>
    <property type="match status" value="1"/>
</dbReference>
<dbReference type="InterPro" id="IPR024747">
    <property type="entry name" value="Pyridox_Oxase-rel"/>
</dbReference>
<reference evidence="2 3" key="1">
    <citation type="submission" date="2018-10" db="EMBL/GenBank/DDBJ databases">
        <title>Natrarchaeobius chitinivorans gen. nov., sp. nov., and Natrarchaeobius haloalkaliphilus sp. nov., alkaliphilic, chitin-utilizing haloarchaea from hypersaline alkaline lakes.</title>
        <authorList>
            <person name="Sorokin D.Y."/>
            <person name="Elcheninov A.G."/>
            <person name="Kostrikina N.A."/>
            <person name="Bale N.J."/>
            <person name="Sinninghe Damste J.S."/>
            <person name="Khijniak T.V."/>
            <person name="Kublanov I.V."/>
            <person name="Toshchakov S.V."/>
        </authorList>
    </citation>
    <scope>NUCLEOTIDE SEQUENCE [LARGE SCALE GENOMIC DNA]</scope>
    <source>
        <strain evidence="2 3">AArcht-Sl</strain>
    </source>
</reference>
<dbReference type="OrthoDB" id="4669at2157"/>
<evidence type="ECO:0000313" key="3">
    <source>
        <dbReference type="Proteomes" id="UP000273828"/>
    </source>
</evidence>
<dbReference type="RefSeq" id="WP_124176591.1">
    <property type="nucleotide sequence ID" value="NZ_REFY01000001.1"/>
</dbReference>
<dbReference type="InterPro" id="IPR012349">
    <property type="entry name" value="Split_barrel_FMN-bd"/>
</dbReference>
<dbReference type="Proteomes" id="UP000273828">
    <property type="component" value="Unassembled WGS sequence"/>
</dbReference>
<dbReference type="GO" id="GO:0005829">
    <property type="term" value="C:cytosol"/>
    <property type="evidence" value="ECO:0007669"/>
    <property type="project" value="TreeGrafter"/>
</dbReference>
<name>A0A3N6LVH1_9EURY</name>
<accession>A0A3N6LVH1</accession>
<comment type="caution">
    <text evidence="2">The sequence shown here is derived from an EMBL/GenBank/DDBJ whole genome shotgun (WGS) entry which is preliminary data.</text>
</comment>
<sequence>MAIVPPEAKRRLETETPIAHLATCREGLPHVAPVWYRYENEVIEIVTTGTKLENIRENSRVALSIQADDAGDPDWVVTMLGTGTVIEDDERTATARRRINERYDVKPDAYDENALVRIDIGSATYRTY</sequence>
<dbReference type="AlphaFoldDB" id="A0A3N6LVH1"/>
<dbReference type="PANTHER" id="PTHR35176:SF6">
    <property type="entry name" value="HEME OXYGENASE HI_0854-RELATED"/>
    <property type="match status" value="1"/>
</dbReference>
<proteinExistence type="predicted"/>
<organism evidence="2 3">
    <name type="scientific">Natrarchaeobius halalkaliphilus</name>
    <dbReference type="NCBI Taxonomy" id="1679091"/>
    <lineage>
        <taxon>Archaea</taxon>
        <taxon>Methanobacteriati</taxon>
        <taxon>Methanobacteriota</taxon>
        <taxon>Stenosarchaea group</taxon>
        <taxon>Halobacteria</taxon>
        <taxon>Halobacteriales</taxon>
        <taxon>Natrialbaceae</taxon>
        <taxon>Natrarchaeobius</taxon>
    </lineage>
</organism>
<evidence type="ECO:0000256" key="1">
    <source>
        <dbReference type="ARBA" id="ARBA00023002"/>
    </source>
</evidence>
<dbReference type="GO" id="GO:0070967">
    <property type="term" value="F:coenzyme F420 binding"/>
    <property type="evidence" value="ECO:0007669"/>
    <property type="project" value="TreeGrafter"/>
</dbReference>
<dbReference type="Pfam" id="PF12900">
    <property type="entry name" value="Pyridox_ox_2"/>
    <property type="match status" value="1"/>
</dbReference>
<dbReference type="InterPro" id="IPR052019">
    <property type="entry name" value="F420H2_bilvrd_red/Heme_oxyg"/>
</dbReference>